<feature type="region of interest" description="Disordered" evidence="2">
    <location>
        <begin position="167"/>
        <end position="204"/>
    </location>
</feature>
<reference evidence="4" key="1">
    <citation type="journal article" date="2012" name="Proc. Natl. Acad. Sci. U.S.A.">
        <title>Antigenic diversity is generated by distinct evolutionary mechanisms in African trypanosome species.</title>
        <authorList>
            <person name="Jackson A.P."/>
            <person name="Berry A."/>
            <person name="Aslett M."/>
            <person name="Allison H.C."/>
            <person name="Burton P."/>
            <person name="Vavrova-Anderson J."/>
            <person name="Brown R."/>
            <person name="Browne H."/>
            <person name="Corton N."/>
            <person name="Hauser H."/>
            <person name="Gamble J."/>
            <person name="Gilderthorp R."/>
            <person name="Marcello L."/>
            <person name="McQuillan J."/>
            <person name="Otto T.D."/>
            <person name="Quail M.A."/>
            <person name="Sanders M.J."/>
            <person name="van Tonder A."/>
            <person name="Ginger M.L."/>
            <person name="Field M.C."/>
            <person name="Barry J.D."/>
            <person name="Hertz-Fowler C."/>
            <person name="Berriman M."/>
        </authorList>
    </citation>
    <scope>NUCLEOTIDE SEQUENCE</scope>
    <source>
        <strain evidence="4">IL3000</strain>
    </source>
</reference>
<dbReference type="GO" id="GO:0008270">
    <property type="term" value="F:zinc ion binding"/>
    <property type="evidence" value="ECO:0007669"/>
    <property type="project" value="UniProtKB-KW"/>
</dbReference>
<feature type="domain" description="C3H1-type" evidence="3">
    <location>
        <begin position="124"/>
        <end position="151"/>
    </location>
</feature>
<dbReference type="EMBL" id="HE575323">
    <property type="protein sequence ID" value="CCC94276.1"/>
    <property type="molecule type" value="Genomic_DNA"/>
</dbReference>
<evidence type="ECO:0000256" key="2">
    <source>
        <dbReference type="SAM" id="MobiDB-lite"/>
    </source>
</evidence>
<dbReference type="PROSITE" id="PS50103">
    <property type="entry name" value="ZF_C3H1"/>
    <property type="match status" value="1"/>
</dbReference>
<evidence type="ECO:0000313" key="4">
    <source>
        <dbReference type="EMBL" id="CCC94276.1"/>
    </source>
</evidence>
<gene>
    <name evidence="4" type="ORF">TCIL3000_10_10550</name>
</gene>
<protein>
    <recommendedName>
        <fullName evidence="3">C3H1-type domain-containing protein</fullName>
    </recommendedName>
</protein>
<dbReference type="Gene3D" id="3.30.1370.210">
    <property type="match status" value="1"/>
</dbReference>
<proteinExistence type="predicted"/>
<keyword evidence="1" id="KW-0863">Zinc-finger</keyword>
<accession>G0UY09</accession>
<keyword evidence="1" id="KW-0479">Metal-binding</keyword>
<name>G0UY09_TRYCI</name>
<dbReference type="InterPro" id="IPR000571">
    <property type="entry name" value="Znf_CCCH"/>
</dbReference>
<evidence type="ECO:0000256" key="1">
    <source>
        <dbReference type="PROSITE-ProRule" id="PRU00723"/>
    </source>
</evidence>
<dbReference type="AlphaFoldDB" id="G0UY09"/>
<dbReference type="SMART" id="SM00356">
    <property type="entry name" value="ZnF_C3H1"/>
    <property type="match status" value="1"/>
</dbReference>
<keyword evidence="1" id="KW-0862">Zinc</keyword>
<feature type="compositionally biased region" description="Basic and acidic residues" evidence="2">
    <location>
        <begin position="189"/>
        <end position="204"/>
    </location>
</feature>
<organism evidence="4">
    <name type="scientific">Trypanosoma congolense (strain IL3000)</name>
    <dbReference type="NCBI Taxonomy" id="1068625"/>
    <lineage>
        <taxon>Eukaryota</taxon>
        <taxon>Discoba</taxon>
        <taxon>Euglenozoa</taxon>
        <taxon>Kinetoplastea</taxon>
        <taxon>Metakinetoplastina</taxon>
        <taxon>Trypanosomatida</taxon>
        <taxon>Trypanosomatidae</taxon>
        <taxon>Trypanosoma</taxon>
        <taxon>Nannomonas</taxon>
    </lineage>
</organism>
<sequence>MQPFGQPQLVQNRGYGGYNAYSHLSYPSQQYPASAHYPQAGYYPSYSQGGYNPVPFQGFQGSVQGHVARGRASFVSGRGGGAVGYGRGAYFTGSVGDRGRGCFGIRARRKKPFVGGSLETQRQWERQTVCCFFLQKNCKFVDACRFLHEDDGIKPCQFGAQCRVGHSGRARQPGGTAEAGCHSPSSGDDQGRVNGHHDGAAESS</sequence>
<evidence type="ECO:0000259" key="3">
    <source>
        <dbReference type="PROSITE" id="PS50103"/>
    </source>
</evidence>
<dbReference type="Pfam" id="PF00642">
    <property type="entry name" value="zf-CCCH"/>
    <property type="match status" value="1"/>
</dbReference>
<feature type="zinc finger region" description="C3H1-type" evidence="1">
    <location>
        <begin position="124"/>
        <end position="151"/>
    </location>
</feature>
<dbReference type="VEuPathDB" id="TriTrypDB:TcIL3000_10_10550"/>